<name>A0A218YXD6_9HELO</name>
<comment type="caution">
    <text evidence="1">The sequence shown here is derived from an EMBL/GenBank/DDBJ whole genome shotgun (WGS) entry which is preliminary data.</text>
</comment>
<evidence type="ECO:0000313" key="2">
    <source>
        <dbReference type="Proteomes" id="UP000242519"/>
    </source>
</evidence>
<protein>
    <submittedName>
        <fullName evidence="1">Uncharacterized protein</fullName>
    </submittedName>
</protein>
<evidence type="ECO:0000313" key="1">
    <source>
        <dbReference type="EMBL" id="OWP00132.1"/>
    </source>
</evidence>
<reference evidence="1 2" key="1">
    <citation type="submission" date="2017-04" db="EMBL/GenBank/DDBJ databases">
        <title>Draft genome sequence of Marssonina coronaria NL1: causal agent of apple blotch.</title>
        <authorList>
            <person name="Cheng Q."/>
        </authorList>
    </citation>
    <scope>NUCLEOTIDE SEQUENCE [LARGE SCALE GENOMIC DNA]</scope>
    <source>
        <strain evidence="1 2">NL1</strain>
    </source>
</reference>
<proteinExistence type="predicted"/>
<dbReference type="AlphaFoldDB" id="A0A218YXD6"/>
<accession>A0A218YXD6</accession>
<keyword evidence="2" id="KW-1185">Reference proteome</keyword>
<dbReference type="EMBL" id="MZNU01000336">
    <property type="protein sequence ID" value="OWP00132.1"/>
    <property type="molecule type" value="Genomic_DNA"/>
</dbReference>
<sequence length="106" mass="11588">MQDAIQPVPPGAPLAIGTPLASLSWLPRSRARGLELALHLWLQGWYIWAWYAARCQGAITASGNQTPSSFQAGGYRNRKVPRPVEGRRAQLQGASRITRDLAPCLP</sequence>
<dbReference type="InParanoid" id="A0A218YXD6"/>
<organism evidence="1 2">
    <name type="scientific">Diplocarpon coronariae</name>
    <dbReference type="NCBI Taxonomy" id="2795749"/>
    <lineage>
        <taxon>Eukaryota</taxon>
        <taxon>Fungi</taxon>
        <taxon>Dikarya</taxon>
        <taxon>Ascomycota</taxon>
        <taxon>Pezizomycotina</taxon>
        <taxon>Leotiomycetes</taxon>
        <taxon>Helotiales</taxon>
        <taxon>Drepanopezizaceae</taxon>
        <taxon>Diplocarpon</taxon>
    </lineage>
</organism>
<dbReference type="Proteomes" id="UP000242519">
    <property type="component" value="Unassembled WGS sequence"/>
</dbReference>
<gene>
    <name evidence="1" type="ORF">B2J93_8703</name>
</gene>